<dbReference type="AlphaFoldDB" id="A0A917SAC8"/>
<proteinExistence type="predicted"/>
<dbReference type="Proteomes" id="UP000613840">
    <property type="component" value="Unassembled WGS sequence"/>
</dbReference>
<accession>A0A917SAC8</accession>
<evidence type="ECO:0008006" key="3">
    <source>
        <dbReference type="Google" id="ProtNLM"/>
    </source>
</evidence>
<dbReference type="InterPro" id="IPR043519">
    <property type="entry name" value="NT_sf"/>
</dbReference>
<gene>
    <name evidence="1" type="ORF">GCM10011575_27300</name>
</gene>
<protein>
    <recommendedName>
        <fullName evidence="3">Nucleotidyltransferase domain-containing protein</fullName>
    </recommendedName>
</protein>
<dbReference type="SUPFAM" id="SSF81301">
    <property type="entry name" value="Nucleotidyltransferase"/>
    <property type="match status" value="1"/>
</dbReference>
<name>A0A917SAC8_9ACTN</name>
<dbReference type="Gene3D" id="3.30.460.10">
    <property type="entry name" value="Beta Polymerase, domain 2"/>
    <property type="match status" value="1"/>
</dbReference>
<dbReference type="EMBL" id="BMMZ01000006">
    <property type="protein sequence ID" value="GGL67338.1"/>
    <property type="molecule type" value="Genomic_DNA"/>
</dbReference>
<keyword evidence="2" id="KW-1185">Reference proteome</keyword>
<evidence type="ECO:0000313" key="1">
    <source>
        <dbReference type="EMBL" id="GGL67338.1"/>
    </source>
</evidence>
<reference evidence="1" key="2">
    <citation type="submission" date="2020-09" db="EMBL/GenBank/DDBJ databases">
        <authorList>
            <person name="Sun Q."/>
            <person name="Zhou Y."/>
        </authorList>
    </citation>
    <scope>NUCLEOTIDE SEQUENCE</scope>
    <source>
        <strain evidence="1">CGMCC 4.7306</strain>
    </source>
</reference>
<sequence length="301" mass="32844">MNLVTNSTLAVTIGASILIMTDGVSGPPGRPDGFDVYPDGYGQLFDKAVEVLFRDARVRGMWLHGAFGRGAADSASDLDISIAIADPEFDEFAAGWRDWLAEITPTVNADPIAPGCFFAMTPGCERVDVISERVSDLTTTHLTRRVLIFDRDRLDATIPAPDDPPPNPETIAYVIKETLRTAANFDTVVVRDDWLLGVVSVQTVHSLLYQLFTEANKPQPPTGPKQWSFKLSPRHRRLLEALPVPQAERESVMAARQAAYGLFVAEAPAIADAYGVQWPADLERTVGNHLDRNGLGIPHSA</sequence>
<reference evidence="1" key="1">
    <citation type="journal article" date="2014" name="Int. J. Syst. Evol. Microbiol.">
        <title>Complete genome sequence of Corynebacterium casei LMG S-19264T (=DSM 44701T), isolated from a smear-ripened cheese.</title>
        <authorList>
            <consortium name="US DOE Joint Genome Institute (JGI-PGF)"/>
            <person name="Walter F."/>
            <person name="Albersmeier A."/>
            <person name="Kalinowski J."/>
            <person name="Ruckert C."/>
        </authorList>
    </citation>
    <scope>NUCLEOTIDE SEQUENCE</scope>
    <source>
        <strain evidence="1">CGMCC 4.7306</strain>
    </source>
</reference>
<organism evidence="1 2">
    <name type="scientific">Microlunatus endophyticus</name>
    <dbReference type="NCBI Taxonomy" id="1716077"/>
    <lineage>
        <taxon>Bacteria</taxon>
        <taxon>Bacillati</taxon>
        <taxon>Actinomycetota</taxon>
        <taxon>Actinomycetes</taxon>
        <taxon>Propionibacteriales</taxon>
        <taxon>Propionibacteriaceae</taxon>
        <taxon>Microlunatus</taxon>
    </lineage>
</organism>
<comment type="caution">
    <text evidence="1">The sequence shown here is derived from an EMBL/GenBank/DDBJ whole genome shotgun (WGS) entry which is preliminary data.</text>
</comment>
<evidence type="ECO:0000313" key="2">
    <source>
        <dbReference type="Proteomes" id="UP000613840"/>
    </source>
</evidence>